<dbReference type="Proteomes" id="UP000249396">
    <property type="component" value="Unassembled WGS sequence"/>
</dbReference>
<dbReference type="EMBL" id="QJPH01000155">
    <property type="protein sequence ID" value="PZN84370.1"/>
    <property type="molecule type" value="Genomic_DNA"/>
</dbReference>
<accession>A0A2W4TAR7</accession>
<keyword evidence="1" id="KW-1133">Transmembrane helix</keyword>
<feature type="transmembrane region" description="Helical" evidence="1">
    <location>
        <begin position="27"/>
        <end position="49"/>
    </location>
</feature>
<dbReference type="AlphaFoldDB" id="A0A2W4TAR7"/>
<evidence type="ECO:0000256" key="1">
    <source>
        <dbReference type="SAM" id="Phobius"/>
    </source>
</evidence>
<evidence type="ECO:0000313" key="2">
    <source>
        <dbReference type="EMBL" id="PZN84370.1"/>
    </source>
</evidence>
<sequence>MENNRDILRMELSEINTYVRQHFQQFLTWYSFFLTINYTVLGWFTSLLLTNALKTSKPIIFIALFF</sequence>
<organism evidence="2 3">
    <name type="scientific">Candidatus Methylumidiphilus alinenensis</name>
    <dbReference type="NCBI Taxonomy" id="2202197"/>
    <lineage>
        <taxon>Bacteria</taxon>
        <taxon>Pseudomonadati</taxon>
        <taxon>Pseudomonadota</taxon>
        <taxon>Gammaproteobacteria</taxon>
        <taxon>Methylococcales</taxon>
        <taxon>Candidatus Methylumidiphilus</taxon>
    </lineage>
</organism>
<keyword evidence="1" id="KW-0472">Membrane</keyword>
<proteinExistence type="predicted"/>
<reference evidence="2 3" key="1">
    <citation type="journal article" date="2018" name="Aquat. Microb. Ecol.">
        <title>Gammaproteobacterial methanotrophs dominate.</title>
        <authorList>
            <person name="Rissanen A.J."/>
            <person name="Saarenheimo J."/>
            <person name="Tiirola M."/>
            <person name="Peura S."/>
            <person name="Aalto S.L."/>
            <person name="Karvinen A."/>
            <person name="Nykanen H."/>
        </authorList>
    </citation>
    <scope>NUCLEOTIDE SEQUENCE [LARGE SCALE GENOMIC DNA]</scope>
    <source>
        <strain evidence="2">AMbin10</strain>
    </source>
</reference>
<comment type="caution">
    <text evidence="2">The sequence shown here is derived from an EMBL/GenBank/DDBJ whole genome shotgun (WGS) entry which is preliminary data.</text>
</comment>
<gene>
    <name evidence="2" type="ORF">DM484_03000</name>
</gene>
<evidence type="ECO:0000313" key="3">
    <source>
        <dbReference type="Proteomes" id="UP000249396"/>
    </source>
</evidence>
<keyword evidence="1" id="KW-0812">Transmembrane</keyword>
<name>A0A2W4TAR7_9GAMM</name>
<protein>
    <submittedName>
        <fullName evidence="2">Uncharacterized protein</fullName>
    </submittedName>
</protein>